<protein>
    <submittedName>
        <fullName evidence="1">Uncharacterized protein</fullName>
    </submittedName>
</protein>
<reference evidence="2" key="1">
    <citation type="journal article" date="2023" name="G3 (Bethesda)">
        <title>Genome assembly and association tests identify interacting loci associated with vigor, precocity, and sex in interspecific pistachio rootstocks.</title>
        <authorList>
            <person name="Palmer W."/>
            <person name="Jacygrad E."/>
            <person name="Sagayaradj S."/>
            <person name="Cavanaugh K."/>
            <person name="Han R."/>
            <person name="Bertier L."/>
            <person name="Beede B."/>
            <person name="Kafkas S."/>
            <person name="Golino D."/>
            <person name="Preece J."/>
            <person name="Michelmore R."/>
        </authorList>
    </citation>
    <scope>NUCLEOTIDE SEQUENCE [LARGE SCALE GENOMIC DNA]</scope>
</reference>
<sequence length="193" mass="20933">MATVSASSTLHSSYIVKPRTDRPSSSRSFAISMRTHQFQTKLTLKSDGRKSGFEGMRRLRSGEEEGTLVTEQETEGVQEQEQGEGEDTVVAAEEQQPVAVPVSPSDKVTMHFQADGTMNETSIPKVTKALEGTEGITDLKVQVLESIATVELKKQTTVQATGAAASLIEIIQGSGFKLQTLNLSFEDEEEVLV</sequence>
<dbReference type="Proteomes" id="UP001163603">
    <property type="component" value="Chromosome 4"/>
</dbReference>
<accession>A0ACC0Z2T8</accession>
<comment type="caution">
    <text evidence="1">The sequence shown here is derived from an EMBL/GenBank/DDBJ whole genome shotgun (WGS) entry which is preliminary data.</text>
</comment>
<gene>
    <name evidence="1" type="ORF">Pint_19523</name>
</gene>
<dbReference type="EMBL" id="CM047739">
    <property type="protein sequence ID" value="KAJ0044042.1"/>
    <property type="molecule type" value="Genomic_DNA"/>
</dbReference>
<name>A0ACC0Z2T8_9ROSI</name>
<keyword evidence="2" id="KW-1185">Reference proteome</keyword>
<proteinExistence type="predicted"/>
<evidence type="ECO:0000313" key="2">
    <source>
        <dbReference type="Proteomes" id="UP001163603"/>
    </source>
</evidence>
<evidence type="ECO:0000313" key="1">
    <source>
        <dbReference type="EMBL" id="KAJ0044042.1"/>
    </source>
</evidence>
<organism evidence="1 2">
    <name type="scientific">Pistacia integerrima</name>
    <dbReference type="NCBI Taxonomy" id="434235"/>
    <lineage>
        <taxon>Eukaryota</taxon>
        <taxon>Viridiplantae</taxon>
        <taxon>Streptophyta</taxon>
        <taxon>Embryophyta</taxon>
        <taxon>Tracheophyta</taxon>
        <taxon>Spermatophyta</taxon>
        <taxon>Magnoliopsida</taxon>
        <taxon>eudicotyledons</taxon>
        <taxon>Gunneridae</taxon>
        <taxon>Pentapetalae</taxon>
        <taxon>rosids</taxon>
        <taxon>malvids</taxon>
        <taxon>Sapindales</taxon>
        <taxon>Anacardiaceae</taxon>
        <taxon>Pistacia</taxon>
    </lineage>
</organism>